<dbReference type="EMBL" id="JAXARY010000018">
    <property type="protein sequence ID" value="MDX8129227.1"/>
    <property type="molecule type" value="Genomic_DNA"/>
</dbReference>
<name>A0ABU4UIB6_9GAMM</name>
<keyword evidence="2" id="KW-1185">Reference proteome</keyword>
<protein>
    <submittedName>
        <fullName evidence="1">Uncharacterized protein</fullName>
    </submittedName>
</protein>
<reference evidence="1 2" key="1">
    <citation type="submission" date="2023-11" db="EMBL/GenBank/DDBJ databases">
        <authorList>
            <person name="Ouyang M.-Y."/>
        </authorList>
    </citation>
    <scope>NUCLEOTIDE SEQUENCE [LARGE SCALE GENOMIC DNA]</scope>
    <source>
        <strain evidence="1 2">OY6</strain>
    </source>
</reference>
<comment type="caution">
    <text evidence="1">The sequence shown here is derived from an EMBL/GenBank/DDBJ whole genome shotgun (WGS) entry which is preliminary data.</text>
</comment>
<evidence type="ECO:0000313" key="1">
    <source>
        <dbReference type="EMBL" id="MDX8129227.1"/>
    </source>
</evidence>
<accession>A0ABU4UIB6</accession>
<organism evidence="1 2">
    <name type="scientific">Methylomonas defluvii</name>
    <dbReference type="NCBI Taxonomy" id="3045149"/>
    <lineage>
        <taxon>Bacteria</taxon>
        <taxon>Pseudomonadati</taxon>
        <taxon>Pseudomonadota</taxon>
        <taxon>Gammaproteobacteria</taxon>
        <taxon>Methylococcales</taxon>
        <taxon>Methylococcaceae</taxon>
        <taxon>Methylomonas</taxon>
    </lineage>
</organism>
<evidence type="ECO:0000313" key="2">
    <source>
        <dbReference type="Proteomes" id="UP001284537"/>
    </source>
</evidence>
<proteinExistence type="predicted"/>
<dbReference type="RefSeq" id="WP_319962478.1">
    <property type="nucleotide sequence ID" value="NZ_JAXARY010000018.1"/>
</dbReference>
<gene>
    <name evidence="1" type="ORF">QLH52_18155</name>
</gene>
<sequence>MLSSTQKNPKALLRDAKLAISQLEKRITALVTEAMIGGKAHSELSRILNLLPATGINQTSAIALMGELLLLPANLS</sequence>
<dbReference type="Proteomes" id="UP001284537">
    <property type="component" value="Unassembled WGS sequence"/>
</dbReference>